<dbReference type="AlphaFoldDB" id="A0AAN6VQH9"/>
<evidence type="ECO:0000313" key="4">
    <source>
        <dbReference type="EMBL" id="KAK4155957.1"/>
    </source>
</evidence>
<dbReference type="InterPro" id="IPR011044">
    <property type="entry name" value="Quino_amine_DH_bsu"/>
</dbReference>
<dbReference type="PROSITE" id="PS00028">
    <property type="entry name" value="ZINC_FINGER_C2H2_1"/>
    <property type="match status" value="1"/>
</dbReference>
<dbReference type="Proteomes" id="UP001302745">
    <property type="component" value="Unassembled WGS sequence"/>
</dbReference>
<feature type="non-terminal residue" evidence="4">
    <location>
        <position position="1"/>
    </location>
</feature>
<dbReference type="SMART" id="SM00355">
    <property type="entry name" value="ZnF_C2H2"/>
    <property type="match status" value="2"/>
</dbReference>
<reference evidence="4" key="1">
    <citation type="journal article" date="2023" name="Mol. Phylogenet. Evol.">
        <title>Genome-scale phylogeny and comparative genomics of the fungal order Sordariales.</title>
        <authorList>
            <person name="Hensen N."/>
            <person name="Bonometti L."/>
            <person name="Westerberg I."/>
            <person name="Brannstrom I.O."/>
            <person name="Guillou S."/>
            <person name="Cros-Aarteil S."/>
            <person name="Calhoun S."/>
            <person name="Haridas S."/>
            <person name="Kuo A."/>
            <person name="Mondo S."/>
            <person name="Pangilinan J."/>
            <person name="Riley R."/>
            <person name="LaButti K."/>
            <person name="Andreopoulos B."/>
            <person name="Lipzen A."/>
            <person name="Chen C."/>
            <person name="Yan M."/>
            <person name="Daum C."/>
            <person name="Ng V."/>
            <person name="Clum A."/>
            <person name="Steindorff A."/>
            <person name="Ohm R.A."/>
            <person name="Martin F."/>
            <person name="Silar P."/>
            <person name="Natvig D.O."/>
            <person name="Lalanne C."/>
            <person name="Gautier V."/>
            <person name="Ament-Velasquez S.L."/>
            <person name="Kruys A."/>
            <person name="Hutchinson M.I."/>
            <person name="Powell A.J."/>
            <person name="Barry K."/>
            <person name="Miller A.N."/>
            <person name="Grigoriev I.V."/>
            <person name="Debuchy R."/>
            <person name="Gladieux P."/>
            <person name="Hiltunen Thoren M."/>
            <person name="Johannesson H."/>
        </authorList>
    </citation>
    <scope>NUCLEOTIDE SEQUENCE</scope>
    <source>
        <strain evidence="4">CBS 538.74</strain>
    </source>
</reference>
<keyword evidence="5" id="KW-1185">Reference proteome</keyword>
<feature type="domain" description="C2H2-type" evidence="3">
    <location>
        <begin position="391"/>
        <end position="419"/>
    </location>
</feature>
<keyword evidence="1" id="KW-0863">Zinc-finger</keyword>
<keyword evidence="1" id="KW-0862">Zinc</keyword>
<dbReference type="PANTHER" id="PTHR35391">
    <property type="entry name" value="C2H2-TYPE DOMAIN-CONTAINING PROTEIN-RELATED"/>
    <property type="match status" value="1"/>
</dbReference>
<proteinExistence type="predicted"/>
<reference evidence="4" key="2">
    <citation type="submission" date="2023-05" db="EMBL/GenBank/DDBJ databases">
        <authorList>
            <consortium name="Lawrence Berkeley National Laboratory"/>
            <person name="Steindorff A."/>
            <person name="Hensen N."/>
            <person name="Bonometti L."/>
            <person name="Westerberg I."/>
            <person name="Brannstrom I.O."/>
            <person name="Guillou S."/>
            <person name="Cros-Aarteil S."/>
            <person name="Calhoun S."/>
            <person name="Haridas S."/>
            <person name="Kuo A."/>
            <person name="Mondo S."/>
            <person name="Pangilinan J."/>
            <person name="Riley R."/>
            <person name="Labutti K."/>
            <person name="Andreopoulos B."/>
            <person name="Lipzen A."/>
            <person name="Chen C."/>
            <person name="Yanf M."/>
            <person name="Daum C."/>
            <person name="Ng V."/>
            <person name="Clum A."/>
            <person name="Ohm R."/>
            <person name="Martin F."/>
            <person name="Silar P."/>
            <person name="Natvig D."/>
            <person name="Lalanne C."/>
            <person name="Gautier V."/>
            <person name="Ament-Velasquez S.L."/>
            <person name="Kruys A."/>
            <person name="Hutchinson M.I."/>
            <person name="Powell A.J."/>
            <person name="Barry K."/>
            <person name="Miller A.N."/>
            <person name="Grigoriev I.V."/>
            <person name="Debuchy R."/>
            <person name="Gladieux P."/>
            <person name="Thoren M.H."/>
            <person name="Johannesson H."/>
        </authorList>
    </citation>
    <scope>NUCLEOTIDE SEQUENCE</scope>
    <source>
        <strain evidence="4">CBS 538.74</strain>
    </source>
</reference>
<feature type="region of interest" description="Disordered" evidence="2">
    <location>
        <begin position="234"/>
        <end position="266"/>
    </location>
</feature>
<comment type="caution">
    <text evidence="4">The sequence shown here is derived from an EMBL/GenBank/DDBJ whole genome shotgun (WGS) entry which is preliminary data.</text>
</comment>
<dbReference type="PROSITE" id="PS50157">
    <property type="entry name" value="ZINC_FINGER_C2H2_2"/>
    <property type="match status" value="1"/>
</dbReference>
<gene>
    <name evidence="4" type="ORF">C8A00DRAFT_13067</name>
</gene>
<dbReference type="SUPFAM" id="SSF50969">
    <property type="entry name" value="YVTN repeat-like/Quinoprotein amine dehydrogenase"/>
    <property type="match status" value="1"/>
</dbReference>
<dbReference type="EMBL" id="MU856877">
    <property type="protein sequence ID" value="KAK4155957.1"/>
    <property type="molecule type" value="Genomic_DNA"/>
</dbReference>
<evidence type="ECO:0000313" key="5">
    <source>
        <dbReference type="Proteomes" id="UP001302745"/>
    </source>
</evidence>
<accession>A0AAN6VQH9</accession>
<keyword evidence="1" id="KW-0479">Metal-binding</keyword>
<dbReference type="InterPro" id="IPR015943">
    <property type="entry name" value="WD40/YVTN_repeat-like_dom_sf"/>
</dbReference>
<organism evidence="4 5">
    <name type="scientific">Chaetomidium leptoderma</name>
    <dbReference type="NCBI Taxonomy" id="669021"/>
    <lineage>
        <taxon>Eukaryota</taxon>
        <taxon>Fungi</taxon>
        <taxon>Dikarya</taxon>
        <taxon>Ascomycota</taxon>
        <taxon>Pezizomycotina</taxon>
        <taxon>Sordariomycetes</taxon>
        <taxon>Sordariomycetidae</taxon>
        <taxon>Sordariales</taxon>
        <taxon>Chaetomiaceae</taxon>
        <taxon>Chaetomidium</taxon>
    </lineage>
</organism>
<dbReference type="Gene3D" id="2.130.10.10">
    <property type="entry name" value="YVTN repeat-like/Quinoprotein amine dehydrogenase"/>
    <property type="match status" value="1"/>
</dbReference>
<dbReference type="PANTHER" id="PTHR35391:SF7">
    <property type="entry name" value="C2H2-TYPE DOMAIN-CONTAINING PROTEIN"/>
    <property type="match status" value="1"/>
</dbReference>
<dbReference type="Pfam" id="PF26082">
    <property type="entry name" value="zf-C2H2_AcuF"/>
    <property type="match status" value="1"/>
</dbReference>
<dbReference type="InterPro" id="IPR013087">
    <property type="entry name" value="Znf_C2H2_type"/>
</dbReference>
<dbReference type="InterPro" id="IPR058925">
    <property type="entry name" value="zf-C2H2_AcuF"/>
</dbReference>
<evidence type="ECO:0000259" key="3">
    <source>
        <dbReference type="PROSITE" id="PS50157"/>
    </source>
</evidence>
<sequence>CQSTLGSLPVAFKGHGCDVNDRLSLRDVEQLAERFDQWAGNLGALQPSTSRSSLEHRLRKDPIVRDGVVKLLDNLLESLQLASDIATGRRGNRTAELFGIGSDADLAEYDVSSSDSESGSAASSTSRSADALGTMSSISEIDELMSAIRLSINNLFMASIFIRKHAPKDKRQRASATKPFDNQADVVYIKDRYPLVAVKNEAFAARLGEANARRRQYFKYCWDHNDRLAMSVREDDGARKQDPQAAPQLAGPGVNPTRSILSGRTKPSILADTEATEFAAGLLEGMQLSDHLEATSARSVVSFATTVAELSDDNLAFPPLPSEAEYNSTFLCPYCFSVITLKRKNKEYQWRKHVLDDLEPYICTFPGCGIETYQSQRAWFEHELLAHRSRWRCTKCAEFFESPQALEQHVAARHSQEIAGKQTATIIDMSRRPPEFIQPSECPFCDGTWASAEPDALSENGAAVVVVDIDQFRRHVGHHLQQIALFSLPRLNREQEMDSNDAGIVPDRDDMPVAYKWIRDDCDSRGWRIVAGKRTTFIALAWFMARYRLLLEDTTWVPNNGSLFDVDPDNVPAPFKRVHDKWSVTYERLPSTDLRIDPLLVVELNKHNLVHDVRFDLAGKFVATACRGSIHVFDVKTGAQHRELKLRNSDMTRYLTIWFDPDGKRLVSGDEQARLIVGEVFPCAPIRSAY</sequence>
<evidence type="ECO:0000256" key="1">
    <source>
        <dbReference type="PROSITE-ProRule" id="PRU00042"/>
    </source>
</evidence>
<dbReference type="GO" id="GO:0008270">
    <property type="term" value="F:zinc ion binding"/>
    <property type="evidence" value="ECO:0007669"/>
    <property type="project" value="UniProtKB-KW"/>
</dbReference>
<protein>
    <recommendedName>
        <fullName evidence="3">C2H2-type domain-containing protein</fullName>
    </recommendedName>
</protein>
<evidence type="ECO:0000256" key="2">
    <source>
        <dbReference type="SAM" id="MobiDB-lite"/>
    </source>
</evidence>
<name>A0AAN6VQH9_9PEZI</name>